<dbReference type="OrthoDB" id="9803892at2"/>
<dbReference type="AlphaFoldDB" id="A0A378ZPJ5"/>
<dbReference type="GO" id="GO:0008831">
    <property type="term" value="F:dTDP-4-dehydrorhamnose reductase activity"/>
    <property type="evidence" value="ECO:0007669"/>
    <property type="project" value="UniProtKB-EC"/>
</dbReference>
<dbReference type="InterPro" id="IPR005913">
    <property type="entry name" value="dTDP_dehydrorham_reduct"/>
</dbReference>
<keyword evidence="6" id="KW-0521">NADP</keyword>
<evidence type="ECO:0000313" key="8">
    <source>
        <dbReference type="EMBL" id="SUA99152.1"/>
    </source>
</evidence>
<dbReference type="SUPFAM" id="SSF51735">
    <property type="entry name" value="NAD(P)-binding Rossmann-fold domains"/>
    <property type="match status" value="1"/>
</dbReference>
<evidence type="ECO:0000259" key="7">
    <source>
        <dbReference type="Pfam" id="PF04321"/>
    </source>
</evidence>
<dbReference type="Gene3D" id="3.90.25.10">
    <property type="entry name" value="UDP-galactose 4-epimerase, domain 1"/>
    <property type="match status" value="1"/>
</dbReference>
<dbReference type="PANTHER" id="PTHR10491">
    <property type="entry name" value="DTDP-4-DEHYDRORHAMNOSE REDUCTASE"/>
    <property type="match status" value="1"/>
</dbReference>
<proteinExistence type="inferred from homology"/>
<dbReference type="GO" id="GO:0005829">
    <property type="term" value="C:cytosol"/>
    <property type="evidence" value="ECO:0007669"/>
    <property type="project" value="TreeGrafter"/>
</dbReference>
<dbReference type="GO" id="GO:0019305">
    <property type="term" value="P:dTDP-rhamnose biosynthetic process"/>
    <property type="evidence" value="ECO:0007669"/>
    <property type="project" value="UniProtKB-UniPathway"/>
</dbReference>
<dbReference type="PANTHER" id="PTHR10491:SF4">
    <property type="entry name" value="METHIONINE ADENOSYLTRANSFERASE 2 SUBUNIT BETA"/>
    <property type="match status" value="1"/>
</dbReference>
<keyword evidence="6 8" id="KW-0560">Oxidoreductase</keyword>
<evidence type="ECO:0000256" key="2">
    <source>
        <dbReference type="ARBA" id="ARBA00010944"/>
    </source>
</evidence>
<dbReference type="Pfam" id="PF04321">
    <property type="entry name" value="RmlD_sub_bind"/>
    <property type="match status" value="1"/>
</dbReference>
<dbReference type="EMBL" id="UGSK01000001">
    <property type="protein sequence ID" value="SUA99152.1"/>
    <property type="molecule type" value="Genomic_DNA"/>
</dbReference>
<comment type="pathway">
    <text evidence="1 6">Carbohydrate biosynthesis; dTDP-L-rhamnose biosynthesis.</text>
</comment>
<dbReference type="UniPathway" id="UPA00124"/>
<reference evidence="8 9" key="1">
    <citation type="submission" date="2018-06" db="EMBL/GenBank/DDBJ databases">
        <authorList>
            <consortium name="Pathogen Informatics"/>
            <person name="Doyle S."/>
        </authorList>
    </citation>
    <scope>NUCLEOTIDE SEQUENCE [LARGE SCALE GENOMIC DNA]</scope>
    <source>
        <strain evidence="8 9">NCTC13350</strain>
    </source>
</reference>
<gene>
    <name evidence="8" type="primary">rfbD</name>
    <name evidence="8" type="ORF">NCTC13350_00044</name>
</gene>
<dbReference type="Gene3D" id="3.40.50.720">
    <property type="entry name" value="NAD(P)-binding Rossmann-like Domain"/>
    <property type="match status" value="1"/>
</dbReference>
<evidence type="ECO:0000256" key="6">
    <source>
        <dbReference type="RuleBase" id="RU364082"/>
    </source>
</evidence>
<evidence type="ECO:0000256" key="5">
    <source>
        <dbReference type="ARBA" id="ARBA00048200"/>
    </source>
</evidence>
<comment type="function">
    <text evidence="6">Catalyzes the reduction of dTDP-6-deoxy-L-lyxo-4-hexulose to yield dTDP-L-rhamnose.</text>
</comment>
<dbReference type="CDD" id="cd05254">
    <property type="entry name" value="dTDP_HR_like_SDR_e"/>
    <property type="match status" value="1"/>
</dbReference>
<name>A0A378ZPJ5_9HYPH</name>
<evidence type="ECO:0000256" key="4">
    <source>
        <dbReference type="ARBA" id="ARBA00017099"/>
    </source>
</evidence>
<comment type="similarity">
    <text evidence="2 6">Belongs to the dTDP-4-dehydrorhamnose reductase family.</text>
</comment>
<dbReference type="RefSeq" id="WP_019964200.1">
    <property type="nucleotide sequence ID" value="NZ_UGSK01000001.1"/>
</dbReference>
<dbReference type="InterPro" id="IPR029903">
    <property type="entry name" value="RmlD-like-bd"/>
</dbReference>
<dbReference type="InterPro" id="IPR036291">
    <property type="entry name" value="NAD(P)-bd_dom_sf"/>
</dbReference>
<dbReference type="EC" id="1.1.1.133" evidence="3 6"/>
<evidence type="ECO:0000256" key="3">
    <source>
        <dbReference type="ARBA" id="ARBA00012929"/>
    </source>
</evidence>
<evidence type="ECO:0000256" key="1">
    <source>
        <dbReference type="ARBA" id="ARBA00004781"/>
    </source>
</evidence>
<feature type="domain" description="RmlD-like substrate binding" evidence="7">
    <location>
        <begin position="1"/>
        <end position="289"/>
    </location>
</feature>
<dbReference type="NCBIfam" id="TIGR01214">
    <property type="entry name" value="rmlD"/>
    <property type="match status" value="1"/>
</dbReference>
<dbReference type="Proteomes" id="UP000255000">
    <property type="component" value="Unassembled WGS sequence"/>
</dbReference>
<organism evidence="8 9">
    <name type="scientific">Pannonibacter phragmitetus</name>
    <dbReference type="NCBI Taxonomy" id="121719"/>
    <lineage>
        <taxon>Bacteria</taxon>
        <taxon>Pseudomonadati</taxon>
        <taxon>Pseudomonadota</taxon>
        <taxon>Alphaproteobacteria</taxon>
        <taxon>Hyphomicrobiales</taxon>
        <taxon>Stappiaceae</taxon>
        <taxon>Pannonibacter</taxon>
    </lineage>
</organism>
<comment type="catalytic activity">
    <reaction evidence="5 6">
        <text>dTDP-beta-L-rhamnose + NADP(+) = dTDP-4-dehydro-beta-L-rhamnose + NADPH + H(+)</text>
        <dbReference type="Rhea" id="RHEA:21796"/>
        <dbReference type="ChEBI" id="CHEBI:15378"/>
        <dbReference type="ChEBI" id="CHEBI:57510"/>
        <dbReference type="ChEBI" id="CHEBI:57783"/>
        <dbReference type="ChEBI" id="CHEBI:58349"/>
        <dbReference type="ChEBI" id="CHEBI:62830"/>
        <dbReference type="EC" id="1.1.1.133"/>
    </reaction>
</comment>
<protein>
    <recommendedName>
        <fullName evidence="4 6">dTDP-4-dehydrorhamnose reductase</fullName>
        <ecNumber evidence="3 6">1.1.1.133</ecNumber>
    </recommendedName>
</protein>
<comment type="cofactor">
    <cofactor evidence="6">
        <name>Mg(2+)</name>
        <dbReference type="ChEBI" id="CHEBI:18420"/>
    </cofactor>
    <text evidence="6">Binds 1 Mg(2+) ion per monomer.</text>
</comment>
<accession>A0A378ZPJ5</accession>
<evidence type="ECO:0000313" key="9">
    <source>
        <dbReference type="Proteomes" id="UP000255000"/>
    </source>
</evidence>
<sequence length="302" mass="32633">MKVLLFGKNGQVGAAISRALPSGWHLTGLDRHEAPLNDLERIGRVIDEVRPDIIINAAAYTAVDKAETEPELAGIINRDAPGIMAAKARETGAWLIHYSTDYVYDGRKASAYVESDPTNPLSVYGRTKLEGDLAIAASGCSHLIFRVSWVYASGHRNFPQAILNLARERESLNVVGDQTGAPTDAAFIAEVTVKALQRLAEAPDARQLAGLYHLSPSGETNRAELARFIVNEAWAAGGGLALRAEDIRAIATADYPQPAARPLNSRLDASRLADAFHVDAPDWREAMRDWTVNAIGGSERDA</sequence>